<dbReference type="PANTHER" id="PTHR45277">
    <property type="entry name" value="EXPRESSED PROTEIN"/>
    <property type="match status" value="1"/>
</dbReference>
<feature type="transmembrane region" description="Helical" evidence="1">
    <location>
        <begin position="38"/>
        <end position="56"/>
    </location>
</feature>
<keyword evidence="1" id="KW-1133">Transmembrane helix</keyword>
<dbReference type="AlphaFoldDB" id="A0A7G9T592"/>
<dbReference type="Gene3D" id="3.40.50.150">
    <property type="entry name" value="Vaccinia Virus protein VP39"/>
    <property type="match status" value="1"/>
</dbReference>
<dbReference type="Pfam" id="PF08241">
    <property type="entry name" value="Methyltransf_11"/>
    <property type="match status" value="1"/>
</dbReference>
<protein>
    <submittedName>
        <fullName evidence="3">Class I SAM-dependent methyltransferase</fullName>
    </submittedName>
</protein>
<keyword evidence="1" id="KW-0812">Transmembrane</keyword>
<reference evidence="3 4" key="1">
    <citation type="submission" date="2020-08" db="EMBL/GenBank/DDBJ databases">
        <title>Genome sequence of Weissella diestrammenae KACC 16890T.</title>
        <authorList>
            <person name="Hyun D.-W."/>
            <person name="Bae J.-W."/>
        </authorList>
    </citation>
    <scope>NUCLEOTIDE SEQUENCE [LARGE SCALE GENOMIC DNA]</scope>
    <source>
        <strain evidence="3 4">KACC 16890</strain>
    </source>
</reference>
<dbReference type="SUPFAM" id="SSF53335">
    <property type="entry name" value="S-adenosyl-L-methionine-dependent methyltransferases"/>
    <property type="match status" value="1"/>
</dbReference>
<keyword evidence="1" id="KW-0472">Membrane</keyword>
<organism evidence="3 4">
    <name type="scientific">Weissella diestrammenae</name>
    <dbReference type="NCBI Taxonomy" id="1162633"/>
    <lineage>
        <taxon>Bacteria</taxon>
        <taxon>Bacillati</taxon>
        <taxon>Bacillota</taxon>
        <taxon>Bacilli</taxon>
        <taxon>Lactobacillales</taxon>
        <taxon>Lactobacillaceae</taxon>
        <taxon>Weissella</taxon>
    </lineage>
</organism>
<keyword evidence="3" id="KW-0808">Transferase</keyword>
<evidence type="ECO:0000259" key="2">
    <source>
        <dbReference type="Pfam" id="PF08241"/>
    </source>
</evidence>
<evidence type="ECO:0000313" key="3">
    <source>
        <dbReference type="EMBL" id="QNN75267.1"/>
    </source>
</evidence>
<sequence>MKKLRESGLDAPLVPTLYILTGLIVLSFVAMFHQYNGYLWTILYGVLMIIGGIIFINTSIIGKKKIWASIIEEELPESAYHVLDLGTGHANVLLQLAHKLSRIKKSMGIDIWHSADQSDNSAENTLKIVQASGLSEQITIKTADMCELSISDESYNLVVSSLAFHNIKPSSNRKNALLEALRVLEAGGKIIIVDTGHNKREYMNILRTAGMENIKSKTYGINGWWTGPWMPTYSVIASKKINTTK</sequence>
<evidence type="ECO:0000256" key="1">
    <source>
        <dbReference type="SAM" id="Phobius"/>
    </source>
</evidence>
<keyword evidence="4" id="KW-1185">Reference proteome</keyword>
<dbReference type="InterPro" id="IPR013216">
    <property type="entry name" value="Methyltransf_11"/>
</dbReference>
<dbReference type="RefSeq" id="WP_187529101.1">
    <property type="nucleotide sequence ID" value="NZ_CP060724.1"/>
</dbReference>
<keyword evidence="3" id="KW-0489">Methyltransferase</keyword>
<dbReference type="InterPro" id="IPR029063">
    <property type="entry name" value="SAM-dependent_MTases_sf"/>
</dbReference>
<feature type="transmembrane region" description="Helical" evidence="1">
    <location>
        <begin position="12"/>
        <end position="32"/>
    </location>
</feature>
<proteinExistence type="predicted"/>
<dbReference type="GO" id="GO:0008757">
    <property type="term" value="F:S-adenosylmethionine-dependent methyltransferase activity"/>
    <property type="evidence" value="ECO:0007669"/>
    <property type="project" value="InterPro"/>
</dbReference>
<feature type="domain" description="Methyltransferase type 11" evidence="2">
    <location>
        <begin position="83"/>
        <end position="192"/>
    </location>
</feature>
<dbReference type="Proteomes" id="UP000515800">
    <property type="component" value="Chromosome"/>
</dbReference>
<dbReference type="PANTHER" id="PTHR45277:SF1">
    <property type="entry name" value="EXPRESSED PROTEIN"/>
    <property type="match status" value="1"/>
</dbReference>
<dbReference type="CDD" id="cd02440">
    <property type="entry name" value="AdoMet_MTases"/>
    <property type="match status" value="1"/>
</dbReference>
<evidence type="ECO:0000313" key="4">
    <source>
        <dbReference type="Proteomes" id="UP000515800"/>
    </source>
</evidence>
<name>A0A7G9T592_9LACO</name>
<gene>
    <name evidence="3" type="ORF">H9L19_07865</name>
</gene>
<dbReference type="EMBL" id="CP060724">
    <property type="protein sequence ID" value="QNN75267.1"/>
    <property type="molecule type" value="Genomic_DNA"/>
</dbReference>
<accession>A0A7G9T592</accession>
<dbReference type="KEGG" id="wdi:H9L19_07865"/>
<dbReference type="GO" id="GO:0032259">
    <property type="term" value="P:methylation"/>
    <property type="evidence" value="ECO:0007669"/>
    <property type="project" value="UniProtKB-KW"/>
</dbReference>